<dbReference type="Gene3D" id="3.30.450.40">
    <property type="match status" value="2"/>
</dbReference>
<evidence type="ECO:0000313" key="2">
    <source>
        <dbReference type="EMBL" id="KAG7177349.1"/>
    </source>
</evidence>
<accession>A0A8J5ND19</accession>
<dbReference type="SUPFAM" id="SSF55781">
    <property type="entry name" value="GAF domain-like"/>
    <property type="match status" value="2"/>
</dbReference>
<dbReference type="FunFam" id="3.30.450.40:FF:000005">
    <property type="entry name" value="Phosphodiesterase"/>
    <property type="match status" value="1"/>
</dbReference>
<dbReference type="AlphaFoldDB" id="A0A8J5ND19"/>
<evidence type="ECO:0000259" key="1">
    <source>
        <dbReference type="SMART" id="SM00065"/>
    </source>
</evidence>
<keyword evidence="3" id="KW-1185">Reference proteome</keyword>
<dbReference type="PANTHER" id="PTHR43155">
    <property type="entry name" value="CYCLIC DI-GMP PHOSPHODIESTERASE PA4108-RELATED"/>
    <property type="match status" value="1"/>
</dbReference>
<sequence length="386" mass="43620">MCKIIRKTSLSRWKFCVHADKRKMLQELTTSLHVRPNKPHVLWELAHCISSAVNADGYNLYLVDSATATLHQYIEIKDGAEVKSPGSWSCDIGTGSWLCAWVASTRHAVRITNPSNDPRFPRGCPFAEEQEVHHTLSMVVVQSNGELAAVLELYRRQSGENFHEEDEEIVNSYLVWGGIALHYAELYHSMVKQRTLNDFILSVVNWSVRTGHLSSVDAKNRQLYARIFDMGSEFDEDNPPQAFKEIRFPIGTGIAGIVAQNGQVLNIPDAYADPRFNRTVDQLTGYLTKSILCMPIFIRGNVIGVMQMVNKATGVFSKEDEESFEMFAIYCGLALHHAKLYDKIRRSEQKYKVALEVLSYHNSCTDDEFETLQADPLTQALPGVDE</sequence>
<dbReference type="EMBL" id="JAHLQT010002464">
    <property type="protein sequence ID" value="KAG7177349.1"/>
    <property type="molecule type" value="Genomic_DNA"/>
</dbReference>
<organism evidence="2 3">
    <name type="scientific">Homarus americanus</name>
    <name type="common">American lobster</name>
    <dbReference type="NCBI Taxonomy" id="6706"/>
    <lineage>
        <taxon>Eukaryota</taxon>
        <taxon>Metazoa</taxon>
        <taxon>Ecdysozoa</taxon>
        <taxon>Arthropoda</taxon>
        <taxon>Crustacea</taxon>
        <taxon>Multicrustacea</taxon>
        <taxon>Malacostraca</taxon>
        <taxon>Eumalacostraca</taxon>
        <taxon>Eucarida</taxon>
        <taxon>Decapoda</taxon>
        <taxon>Pleocyemata</taxon>
        <taxon>Astacidea</taxon>
        <taxon>Nephropoidea</taxon>
        <taxon>Nephropidae</taxon>
        <taxon>Homarus</taxon>
    </lineage>
</organism>
<dbReference type="InterPro" id="IPR003018">
    <property type="entry name" value="GAF"/>
</dbReference>
<feature type="domain" description="GAF" evidence="1">
    <location>
        <begin position="195"/>
        <end position="345"/>
    </location>
</feature>
<dbReference type="PANTHER" id="PTHR43155:SF2">
    <property type="entry name" value="CYCLIC DI-GMP PHOSPHODIESTERASE PA4108"/>
    <property type="match status" value="1"/>
</dbReference>
<comment type="caution">
    <text evidence="2">The sequence shown here is derived from an EMBL/GenBank/DDBJ whole genome shotgun (WGS) entry which is preliminary data.</text>
</comment>
<gene>
    <name evidence="2" type="primary">Pde10a-L</name>
    <name evidence="2" type="ORF">Hamer_G021749</name>
</gene>
<reference evidence="2" key="1">
    <citation type="journal article" date="2021" name="Sci. Adv.">
        <title>The American lobster genome reveals insights on longevity, neural, and immune adaptations.</title>
        <authorList>
            <person name="Polinski J.M."/>
            <person name="Zimin A.V."/>
            <person name="Clark K.F."/>
            <person name="Kohn A.B."/>
            <person name="Sadowski N."/>
            <person name="Timp W."/>
            <person name="Ptitsyn A."/>
            <person name="Khanna P."/>
            <person name="Romanova D.Y."/>
            <person name="Williams P."/>
            <person name="Greenwood S.J."/>
            <person name="Moroz L.L."/>
            <person name="Walt D.R."/>
            <person name="Bodnar A.G."/>
        </authorList>
    </citation>
    <scope>NUCLEOTIDE SEQUENCE</scope>
    <source>
        <strain evidence="2">GMGI-L3</strain>
    </source>
</reference>
<protein>
    <submittedName>
        <fullName evidence="2">cAMP and cAMP-inhibited cGMP 3',5'-cyclic phosphodiesterase 10A-like</fullName>
    </submittedName>
</protein>
<dbReference type="Proteomes" id="UP000747542">
    <property type="component" value="Unassembled WGS sequence"/>
</dbReference>
<dbReference type="Pfam" id="PF01590">
    <property type="entry name" value="GAF"/>
    <property type="match status" value="2"/>
</dbReference>
<feature type="domain" description="GAF" evidence="1">
    <location>
        <begin position="20"/>
        <end position="191"/>
    </location>
</feature>
<proteinExistence type="predicted"/>
<dbReference type="SMART" id="SM00065">
    <property type="entry name" value="GAF"/>
    <property type="match status" value="2"/>
</dbReference>
<dbReference type="InterPro" id="IPR029016">
    <property type="entry name" value="GAF-like_dom_sf"/>
</dbReference>
<evidence type="ECO:0000313" key="3">
    <source>
        <dbReference type="Proteomes" id="UP000747542"/>
    </source>
</evidence>
<name>A0A8J5ND19_HOMAM</name>